<dbReference type="InterPro" id="IPR029016">
    <property type="entry name" value="GAF-like_dom_sf"/>
</dbReference>
<gene>
    <name evidence="1" type="ORF">K239x_53650</name>
</gene>
<dbReference type="AlphaFoldDB" id="A0A517P1U0"/>
<keyword evidence="2" id="KW-1185">Reference proteome</keyword>
<dbReference type="Gene3D" id="3.30.450.40">
    <property type="match status" value="1"/>
</dbReference>
<protein>
    <recommendedName>
        <fullName evidence="3">GAF domain-containing protein</fullName>
    </recommendedName>
</protein>
<evidence type="ECO:0000313" key="2">
    <source>
        <dbReference type="Proteomes" id="UP000319817"/>
    </source>
</evidence>
<proteinExistence type="predicted"/>
<sequence>MIATRTKTYFSDVVVYDAVDIQNRFAGDAGLAAVVRLNAPQLVSTDGQTERLLFPVFNSRDLLSVVSMQIGEPSDVVGVTEIWEPVAPYQEVKLAAGSFGPLERFQNVSSFVRFEKGNGLPGQVWETGQSVIHDDLANHPGFLRAAGASAGSLQTAIGIPVFSDHFIATVVLIGSVKAPVATACEVWGRSGDQFELQSAVYQPFADESQFDIGHTLSPETGLLELVCQHRGAVTSSDSDTLMADRDGWKAFSSGLAIPSYIDGKIASVTKLLF</sequence>
<evidence type="ECO:0008006" key="3">
    <source>
        <dbReference type="Google" id="ProtNLM"/>
    </source>
</evidence>
<evidence type="ECO:0000313" key="1">
    <source>
        <dbReference type="EMBL" id="QDT13347.1"/>
    </source>
</evidence>
<dbReference type="Proteomes" id="UP000319817">
    <property type="component" value="Chromosome"/>
</dbReference>
<reference evidence="1 2" key="1">
    <citation type="submission" date="2019-02" db="EMBL/GenBank/DDBJ databases">
        <title>Deep-cultivation of Planctomycetes and their phenomic and genomic characterization uncovers novel biology.</title>
        <authorList>
            <person name="Wiegand S."/>
            <person name="Jogler M."/>
            <person name="Boedeker C."/>
            <person name="Pinto D."/>
            <person name="Vollmers J."/>
            <person name="Rivas-Marin E."/>
            <person name="Kohn T."/>
            <person name="Peeters S.H."/>
            <person name="Heuer A."/>
            <person name="Rast P."/>
            <person name="Oberbeckmann S."/>
            <person name="Bunk B."/>
            <person name="Jeske O."/>
            <person name="Meyerdierks A."/>
            <person name="Storesund J.E."/>
            <person name="Kallscheuer N."/>
            <person name="Luecker S."/>
            <person name="Lage O.M."/>
            <person name="Pohl T."/>
            <person name="Merkel B.J."/>
            <person name="Hornburger P."/>
            <person name="Mueller R.-W."/>
            <person name="Bruemmer F."/>
            <person name="Labrenz M."/>
            <person name="Spormann A.M."/>
            <person name="Op den Camp H."/>
            <person name="Overmann J."/>
            <person name="Amann R."/>
            <person name="Jetten M.S.M."/>
            <person name="Mascher T."/>
            <person name="Medema M.H."/>
            <person name="Devos D.P."/>
            <person name="Kaster A.-K."/>
            <person name="Ovreas L."/>
            <person name="Rohde M."/>
            <person name="Galperin M.Y."/>
            <person name="Jogler C."/>
        </authorList>
    </citation>
    <scope>NUCLEOTIDE SEQUENCE [LARGE SCALE GENOMIC DNA]</scope>
    <source>
        <strain evidence="1 2">K23_9</strain>
    </source>
</reference>
<dbReference type="OrthoDB" id="9148869at2"/>
<accession>A0A517P1U0</accession>
<dbReference type="EMBL" id="CP036526">
    <property type="protein sequence ID" value="QDT13347.1"/>
    <property type="molecule type" value="Genomic_DNA"/>
</dbReference>
<dbReference type="RefSeq" id="WP_145421094.1">
    <property type="nucleotide sequence ID" value="NZ_CP036526.1"/>
</dbReference>
<dbReference type="SUPFAM" id="SSF55781">
    <property type="entry name" value="GAF domain-like"/>
    <property type="match status" value="1"/>
</dbReference>
<name>A0A517P1U0_9BACT</name>
<organism evidence="1 2">
    <name type="scientific">Stieleria marina</name>
    <dbReference type="NCBI Taxonomy" id="1930275"/>
    <lineage>
        <taxon>Bacteria</taxon>
        <taxon>Pseudomonadati</taxon>
        <taxon>Planctomycetota</taxon>
        <taxon>Planctomycetia</taxon>
        <taxon>Pirellulales</taxon>
        <taxon>Pirellulaceae</taxon>
        <taxon>Stieleria</taxon>
    </lineage>
</organism>